<protein>
    <submittedName>
        <fullName evidence="6">PDZ domain-containing protein</fullName>
    </submittedName>
</protein>
<reference evidence="6 7" key="1">
    <citation type="submission" date="2018-11" db="EMBL/GenBank/DDBJ databases">
        <title>Deinococcus shelandsis sp. nov., isolated from South Shetland Islands soil of Antarctica.</title>
        <authorList>
            <person name="Tian J."/>
        </authorList>
    </citation>
    <scope>NUCLEOTIDE SEQUENCE [LARGE SCALE GENOMIC DNA]</scope>
    <source>
        <strain evidence="6 7">S14-83T</strain>
        <plasmid evidence="6 7">unnamed1</plasmid>
    </source>
</reference>
<dbReference type="GO" id="GO:0004252">
    <property type="term" value="F:serine-type endopeptidase activity"/>
    <property type="evidence" value="ECO:0007669"/>
    <property type="project" value="InterPro"/>
</dbReference>
<dbReference type="KEGG" id="dph:EHF33_17765"/>
<name>A0A3G8YHF1_9DEIO</name>
<dbReference type="SUPFAM" id="SSF50494">
    <property type="entry name" value="Trypsin-like serine proteases"/>
    <property type="match status" value="1"/>
</dbReference>
<accession>A0A3G8YHF1</accession>
<dbReference type="OrthoDB" id="9758917at2"/>
<dbReference type="InterPro" id="IPR051201">
    <property type="entry name" value="Chloro_Bact_Ser_Proteases"/>
</dbReference>
<evidence type="ECO:0000259" key="5">
    <source>
        <dbReference type="PROSITE" id="PS50106"/>
    </source>
</evidence>
<dbReference type="AlphaFoldDB" id="A0A3G8YHF1"/>
<dbReference type="Pfam" id="PF13365">
    <property type="entry name" value="Trypsin_2"/>
    <property type="match status" value="1"/>
</dbReference>
<dbReference type="InterPro" id="IPR001940">
    <property type="entry name" value="Peptidase_S1C"/>
</dbReference>
<comment type="similarity">
    <text evidence="1">Belongs to the peptidase S1C family.</text>
</comment>
<feature type="region of interest" description="Disordered" evidence="4">
    <location>
        <begin position="101"/>
        <end position="164"/>
    </location>
</feature>
<geneLocation type="plasmid" evidence="6 7">
    <name>unnamed1</name>
</geneLocation>
<dbReference type="InterPro" id="IPR009003">
    <property type="entry name" value="Peptidase_S1_PA"/>
</dbReference>
<dbReference type="Gene3D" id="2.40.10.10">
    <property type="entry name" value="Trypsin-like serine proteases"/>
    <property type="match status" value="2"/>
</dbReference>
<dbReference type="EMBL" id="CP034185">
    <property type="protein sequence ID" value="AZI44739.1"/>
    <property type="molecule type" value="Genomic_DNA"/>
</dbReference>
<dbReference type="Pfam" id="PF13180">
    <property type="entry name" value="PDZ_2"/>
    <property type="match status" value="1"/>
</dbReference>
<feature type="domain" description="PDZ" evidence="5">
    <location>
        <begin position="326"/>
        <end position="441"/>
    </location>
</feature>
<keyword evidence="6" id="KW-0614">Plasmid</keyword>
<organism evidence="6 7">
    <name type="scientific">Deinococcus psychrotolerans</name>
    <dbReference type="NCBI Taxonomy" id="2489213"/>
    <lineage>
        <taxon>Bacteria</taxon>
        <taxon>Thermotogati</taxon>
        <taxon>Deinococcota</taxon>
        <taxon>Deinococci</taxon>
        <taxon>Deinococcales</taxon>
        <taxon>Deinococcaceae</taxon>
        <taxon>Deinococcus</taxon>
    </lineage>
</organism>
<keyword evidence="2" id="KW-0645">Protease</keyword>
<dbReference type="GO" id="GO:0006508">
    <property type="term" value="P:proteolysis"/>
    <property type="evidence" value="ECO:0007669"/>
    <property type="project" value="UniProtKB-KW"/>
</dbReference>
<dbReference type="SUPFAM" id="SSF50156">
    <property type="entry name" value="PDZ domain-like"/>
    <property type="match status" value="1"/>
</dbReference>
<feature type="compositionally biased region" description="Gly residues" evidence="4">
    <location>
        <begin position="140"/>
        <end position="150"/>
    </location>
</feature>
<evidence type="ECO:0000256" key="3">
    <source>
        <dbReference type="ARBA" id="ARBA00022801"/>
    </source>
</evidence>
<dbReference type="PROSITE" id="PS50106">
    <property type="entry name" value="PDZ"/>
    <property type="match status" value="1"/>
</dbReference>
<sequence length="459" mass="46474">MPISSSKTRKAVLAVSAALALGIGGVAVYKHNSSPSQTAQTQSGQTTLVEASLAQAVPAKSAVPVFNPVHAKTENERNTVDVVRAAQDGLVYVSVQSGTKTATAPQKGSGNSGKGQQNGDSQGSGQADPFAGTPFQGMPFGQGGQDGGSSGTPQGPQRGTGSGFFVDAKGDILTNYHVVDGADTITIRVHNHPETYTAKVIGTAPDYDLALIRADGLPKNLIKPIPLGNSDGLEPGLKAIALGAPFDLDFSVTEGIISSNARTIPVGTRDVNQSVIQTDAAINPGNSGGPLLDSSGQVIGINTQILSGGSDQNAGVGFAIPINTAKSLLPRLEAGSKITTPVLGLRYADLSGLDSAALKALNLPSSGALVQEVLPGSPAAKAGLKAGTQKITLQDGTPLTLGGDVILSVNGKLIGQNNSLQSAIFGLNLGDIVKLSIKRGGKVTELSVKLSEFAPPTNS</sequence>
<keyword evidence="7" id="KW-1185">Reference proteome</keyword>
<dbReference type="PANTHER" id="PTHR43343">
    <property type="entry name" value="PEPTIDASE S12"/>
    <property type="match status" value="1"/>
</dbReference>
<gene>
    <name evidence="6" type="ORF">EHF33_17765</name>
</gene>
<dbReference type="Proteomes" id="UP000276417">
    <property type="component" value="Plasmid unnamed1"/>
</dbReference>
<evidence type="ECO:0000256" key="2">
    <source>
        <dbReference type="ARBA" id="ARBA00022670"/>
    </source>
</evidence>
<feature type="compositionally biased region" description="Low complexity" evidence="4">
    <location>
        <begin position="106"/>
        <end position="139"/>
    </location>
</feature>
<keyword evidence="3" id="KW-0378">Hydrolase</keyword>
<dbReference type="InterPro" id="IPR043504">
    <property type="entry name" value="Peptidase_S1_PA_chymotrypsin"/>
</dbReference>
<proteinExistence type="inferred from homology"/>
<evidence type="ECO:0000256" key="1">
    <source>
        <dbReference type="ARBA" id="ARBA00010541"/>
    </source>
</evidence>
<evidence type="ECO:0000313" key="7">
    <source>
        <dbReference type="Proteomes" id="UP000276417"/>
    </source>
</evidence>
<dbReference type="InterPro" id="IPR036034">
    <property type="entry name" value="PDZ_sf"/>
</dbReference>
<dbReference type="PANTHER" id="PTHR43343:SF3">
    <property type="entry name" value="PROTEASE DO-LIKE 8, CHLOROPLASTIC"/>
    <property type="match status" value="1"/>
</dbReference>
<dbReference type="PRINTS" id="PR00834">
    <property type="entry name" value="PROTEASES2C"/>
</dbReference>
<evidence type="ECO:0000313" key="6">
    <source>
        <dbReference type="EMBL" id="AZI44739.1"/>
    </source>
</evidence>
<dbReference type="Gene3D" id="2.30.42.10">
    <property type="match status" value="1"/>
</dbReference>
<dbReference type="SMART" id="SM00228">
    <property type="entry name" value="PDZ"/>
    <property type="match status" value="1"/>
</dbReference>
<evidence type="ECO:0000256" key="4">
    <source>
        <dbReference type="SAM" id="MobiDB-lite"/>
    </source>
</evidence>
<dbReference type="InterPro" id="IPR001478">
    <property type="entry name" value="PDZ"/>
</dbReference>